<dbReference type="Pfam" id="PF01814">
    <property type="entry name" value="Hemerythrin"/>
    <property type="match status" value="1"/>
</dbReference>
<evidence type="ECO:0000313" key="5">
    <source>
        <dbReference type="EMBL" id="MFC0530144.1"/>
    </source>
</evidence>
<keyword evidence="1" id="KW-0560">Oxidoreductase</keyword>
<proteinExistence type="predicted"/>
<feature type="domain" description="Luciferase-like" evidence="3">
    <location>
        <begin position="6"/>
        <end position="223"/>
    </location>
</feature>
<keyword evidence="6" id="KW-1185">Reference proteome</keyword>
<reference evidence="5 6" key="1">
    <citation type="submission" date="2024-09" db="EMBL/GenBank/DDBJ databases">
        <authorList>
            <person name="Sun Q."/>
            <person name="Mori K."/>
        </authorList>
    </citation>
    <scope>NUCLEOTIDE SEQUENCE [LARGE SCALE GENOMIC DNA]</scope>
    <source>
        <strain evidence="5 6">TBRC 3947</strain>
    </source>
</reference>
<dbReference type="Gene3D" id="1.20.120.520">
    <property type="entry name" value="nmb1532 protein domain like"/>
    <property type="match status" value="1"/>
</dbReference>
<dbReference type="PANTHER" id="PTHR43244:SF1">
    <property type="entry name" value="5,10-METHYLENETETRAHYDROMETHANOPTERIN REDUCTASE"/>
    <property type="match status" value="1"/>
</dbReference>
<dbReference type="InterPro" id="IPR011251">
    <property type="entry name" value="Luciferase-like_dom"/>
</dbReference>
<feature type="domain" description="Hemerythrin-like" evidence="4">
    <location>
        <begin position="337"/>
        <end position="478"/>
    </location>
</feature>
<dbReference type="InterPro" id="IPR036661">
    <property type="entry name" value="Luciferase-like_sf"/>
</dbReference>
<evidence type="ECO:0000313" key="6">
    <source>
        <dbReference type="Proteomes" id="UP001589867"/>
    </source>
</evidence>
<organism evidence="5 6">
    <name type="scientific">Phytohabitans kaempferiae</name>
    <dbReference type="NCBI Taxonomy" id="1620943"/>
    <lineage>
        <taxon>Bacteria</taxon>
        <taxon>Bacillati</taxon>
        <taxon>Actinomycetota</taxon>
        <taxon>Actinomycetes</taxon>
        <taxon>Micromonosporales</taxon>
        <taxon>Micromonosporaceae</taxon>
    </lineage>
</organism>
<protein>
    <submittedName>
        <fullName evidence="5">LLM class flavin-dependent oxidoreductase</fullName>
    </submittedName>
</protein>
<dbReference type="CDD" id="cd01097">
    <property type="entry name" value="Tetrahydromethanopterin_reductase"/>
    <property type="match status" value="1"/>
</dbReference>
<dbReference type="Pfam" id="PF00296">
    <property type="entry name" value="Bac_luciferase"/>
    <property type="match status" value="1"/>
</dbReference>
<evidence type="ECO:0000259" key="3">
    <source>
        <dbReference type="Pfam" id="PF00296"/>
    </source>
</evidence>
<dbReference type="PANTHER" id="PTHR43244">
    <property type="match status" value="1"/>
</dbReference>
<evidence type="ECO:0000259" key="4">
    <source>
        <dbReference type="Pfam" id="PF01814"/>
    </source>
</evidence>
<dbReference type="Proteomes" id="UP001589867">
    <property type="component" value="Unassembled WGS sequence"/>
</dbReference>
<comment type="caution">
    <text evidence="5">The sequence shown here is derived from an EMBL/GenBank/DDBJ whole genome shotgun (WGS) entry which is preliminary data.</text>
</comment>
<dbReference type="RefSeq" id="WP_377253246.1">
    <property type="nucleotide sequence ID" value="NZ_JBHLUH010000041.1"/>
</dbReference>
<evidence type="ECO:0000256" key="1">
    <source>
        <dbReference type="ARBA" id="ARBA00023002"/>
    </source>
</evidence>
<dbReference type="EMBL" id="JBHLUH010000041">
    <property type="protein sequence ID" value="MFC0530144.1"/>
    <property type="molecule type" value="Genomic_DNA"/>
</dbReference>
<name>A0ABV6M6L0_9ACTN</name>
<dbReference type="SUPFAM" id="SSF51679">
    <property type="entry name" value="Bacterial luciferase-like"/>
    <property type="match status" value="1"/>
</dbReference>
<dbReference type="CDD" id="cd12108">
    <property type="entry name" value="Hr-like"/>
    <property type="match status" value="1"/>
</dbReference>
<feature type="region of interest" description="Disordered" evidence="2">
    <location>
        <begin position="283"/>
        <end position="333"/>
    </location>
</feature>
<sequence>MPDVEFGYFLIPDASDPQGTVGLAKFADELGLDLLGVQDHPYQPRFLDTWTLLSHLAARTERIRLFPDVTSLPLRPPAVLARAAASLDILSGGRFELGLGAGAFWEAIEAMDGPRREPREAVAALAEAIGVIRALWTPGRGARLDGEHYRLRGAKPGPFPVHDIGIWVGAYKPRMLSLIGRLADGWIPSTMYVPPAELAKASRIIDAAAEEAGRDPAAIRRIYNISGRFGGSGGGFLQGPPRVWAEQLTELALADKVSGFVLATGDDTRGELRRFAEEVAPAVRAAVPSDPPGDPPGGAGSEPARERISVIDDASRPRLPKRPGGASASGRGHGQDLVRVHEHLRQELAGLRDAIAQVAAGELDPGVARSVLNRLTMRQNYLSIGAFCASYCRVVTMHHSIEDQVLFTSLRAADESLAPVLDRLAAEHDVIAGILDRVDKELVAYTNDPTRIGDLRREVDTLADGLLSHLAYEEEQLVEPMGRLGI</sequence>
<dbReference type="InterPro" id="IPR050564">
    <property type="entry name" value="F420-G6PD/mer"/>
</dbReference>
<dbReference type="Gene3D" id="3.20.20.30">
    <property type="entry name" value="Luciferase-like domain"/>
    <property type="match status" value="1"/>
</dbReference>
<feature type="compositionally biased region" description="Basic and acidic residues" evidence="2">
    <location>
        <begin position="303"/>
        <end position="316"/>
    </location>
</feature>
<evidence type="ECO:0000256" key="2">
    <source>
        <dbReference type="SAM" id="MobiDB-lite"/>
    </source>
</evidence>
<dbReference type="InterPro" id="IPR012312">
    <property type="entry name" value="Hemerythrin-like"/>
</dbReference>
<accession>A0ABV6M6L0</accession>
<gene>
    <name evidence="5" type="ORF">ACFFIA_20995</name>
</gene>